<reference evidence="1 2" key="1">
    <citation type="submission" date="2022-10" db="EMBL/GenBank/DDBJ databases">
        <title>Alteromonas sp. chi3 Genome sequencing.</title>
        <authorList>
            <person name="Park S."/>
        </authorList>
    </citation>
    <scope>NUCLEOTIDE SEQUENCE [LARGE SCALE GENOMIC DNA]</scope>
    <source>
        <strain evidence="2">chi3</strain>
    </source>
</reference>
<name>A0ABT5L4N7_9ALTE</name>
<evidence type="ECO:0000313" key="1">
    <source>
        <dbReference type="EMBL" id="MDC8831823.1"/>
    </source>
</evidence>
<gene>
    <name evidence="1" type="ORF">OIK42_13780</name>
</gene>
<proteinExistence type="predicted"/>
<sequence length="163" mass="18309">MITFAIFAALVVLLVFFGFKIQNLQKQLLISENNLRANTRRMNHASGSMVVLSQQIQSFLLERLESSHKRGLISNKPFEVLHPMFEKISAVAVYCMDRGMSVEEALKTALKDSEVTLEQLREIVKEQPSDIRMAWSKNTLDGFIVACKGLSFPPTKTESTSAS</sequence>
<dbReference type="EMBL" id="JAQQXP010000002">
    <property type="protein sequence ID" value="MDC8831823.1"/>
    <property type="molecule type" value="Genomic_DNA"/>
</dbReference>
<dbReference type="RefSeq" id="WP_273641604.1">
    <property type="nucleotide sequence ID" value="NZ_JAQQXP010000002.1"/>
</dbReference>
<accession>A0ABT5L4N7</accession>
<dbReference type="Proteomes" id="UP001218788">
    <property type="component" value="Unassembled WGS sequence"/>
</dbReference>
<protein>
    <submittedName>
        <fullName evidence="1">Uncharacterized protein</fullName>
    </submittedName>
</protein>
<organism evidence="1 2">
    <name type="scientific">Alteromonas gilva</name>
    <dbReference type="NCBI Taxonomy" id="2987522"/>
    <lineage>
        <taxon>Bacteria</taxon>
        <taxon>Pseudomonadati</taxon>
        <taxon>Pseudomonadota</taxon>
        <taxon>Gammaproteobacteria</taxon>
        <taxon>Alteromonadales</taxon>
        <taxon>Alteromonadaceae</taxon>
        <taxon>Alteromonas/Salinimonas group</taxon>
        <taxon>Alteromonas</taxon>
    </lineage>
</organism>
<evidence type="ECO:0000313" key="2">
    <source>
        <dbReference type="Proteomes" id="UP001218788"/>
    </source>
</evidence>
<keyword evidence="2" id="KW-1185">Reference proteome</keyword>
<comment type="caution">
    <text evidence="1">The sequence shown here is derived from an EMBL/GenBank/DDBJ whole genome shotgun (WGS) entry which is preliminary data.</text>
</comment>